<dbReference type="InterPro" id="IPR001087">
    <property type="entry name" value="GDSL"/>
</dbReference>
<dbReference type="CDD" id="cd01837">
    <property type="entry name" value="SGNH_plant_lipase_like"/>
    <property type="match status" value="1"/>
</dbReference>
<gene>
    <name evidence="9" type="ORF">FRX31_014209</name>
</gene>
<keyword evidence="10" id="KW-1185">Reference proteome</keyword>
<organism evidence="9 10">
    <name type="scientific">Thalictrum thalictroides</name>
    <name type="common">Rue-anemone</name>
    <name type="synonym">Anemone thalictroides</name>
    <dbReference type="NCBI Taxonomy" id="46969"/>
    <lineage>
        <taxon>Eukaryota</taxon>
        <taxon>Viridiplantae</taxon>
        <taxon>Streptophyta</taxon>
        <taxon>Embryophyta</taxon>
        <taxon>Tracheophyta</taxon>
        <taxon>Spermatophyta</taxon>
        <taxon>Magnoliopsida</taxon>
        <taxon>Ranunculales</taxon>
        <taxon>Ranunculaceae</taxon>
        <taxon>Thalictroideae</taxon>
        <taxon>Thalictrum</taxon>
    </lineage>
</organism>
<dbReference type="Gene3D" id="3.40.50.1110">
    <property type="entry name" value="SGNH hydrolase"/>
    <property type="match status" value="1"/>
</dbReference>
<dbReference type="GO" id="GO:0016042">
    <property type="term" value="P:lipid catabolic process"/>
    <property type="evidence" value="ECO:0007669"/>
    <property type="project" value="UniProtKB-KW"/>
</dbReference>
<keyword evidence="7" id="KW-0443">Lipid metabolism</keyword>
<comment type="caution">
    <text evidence="9">The sequence shown here is derived from an EMBL/GenBank/DDBJ whole genome shotgun (WGS) entry which is preliminary data.</text>
</comment>
<keyword evidence="5" id="KW-0378">Hydrolase</keyword>
<feature type="chain" id="PRO_5029798612" evidence="8">
    <location>
        <begin position="24"/>
        <end position="370"/>
    </location>
</feature>
<feature type="signal peptide" evidence="8">
    <location>
        <begin position="1"/>
        <end position="23"/>
    </location>
</feature>
<dbReference type="OrthoDB" id="1600564at2759"/>
<dbReference type="PANTHER" id="PTHR45650">
    <property type="entry name" value="GDSL-LIKE LIPASE/ACYLHYDROLASE-RELATED"/>
    <property type="match status" value="1"/>
</dbReference>
<dbReference type="EMBL" id="JABWDY010016291">
    <property type="protein sequence ID" value="KAF5196204.1"/>
    <property type="molecule type" value="Genomic_DNA"/>
</dbReference>
<evidence type="ECO:0000256" key="8">
    <source>
        <dbReference type="SAM" id="SignalP"/>
    </source>
</evidence>
<evidence type="ECO:0000256" key="7">
    <source>
        <dbReference type="ARBA" id="ARBA00023098"/>
    </source>
</evidence>
<evidence type="ECO:0000313" key="10">
    <source>
        <dbReference type="Proteomes" id="UP000554482"/>
    </source>
</evidence>
<keyword evidence="4 8" id="KW-0732">Signal</keyword>
<protein>
    <submittedName>
        <fullName evidence="9">GDSL esterase/lipase</fullName>
    </submittedName>
</protein>
<proteinExistence type="inferred from homology"/>
<evidence type="ECO:0000256" key="3">
    <source>
        <dbReference type="ARBA" id="ARBA00022525"/>
    </source>
</evidence>
<dbReference type="GO" id="GO:0016788">
    <property type="term" value="F:hydrolase activity, acting on ester bonds"/>
    <property type="evidence" value="ECO:0007669"/>
    <property type="project" value="InterPro"/>
</dbReference>
<reference evidence="9 10" key="1">
    <citation type="submission" date="2020-06" db="EMBL/GenBank/DDBJ databases">
        <title>Transcriptomic and genomic resources for Thalictrum thalictroides and T. hernandezii: Facilitating candidate gene discovery in an emerging model plant lineage.</title>
        <authorList>
            <person name="Arias T."/>
            <person name="Riano-Pachon D.M."/>
            <person name="Di Stilio V.S."/>
        </authorList>
    </citation>
    <scope>NUCLEOTIDE SEQUENCE [LARGE SCALE GENOMIC DNA]</scope>
    <source>
        <strain evidence="10">cv. WT478/WT964</strain>
        <tissue evidence="9">Leaves</tissue>
    </source>
</reference>
<dbReference type="InterPro" id="IPR051238">
    <property type="entry name" value="GDSL_esterase/lipase"/>
</dbReference>
<dbReference type="Pfam" id="PF00657">
    <property type="entry name" value="Lipase_GDSL"/>
    <property type="match status" value="1"/>
</dbReference>
<dbReference type="InterPro" id="IPR035669">
    <property type="entry name" value="SGNH_plant_lipase-like"/>
</dbReference>
<evidence type="ECO:0000256" key="4">
    <source>
        <dbReference type="ARBA" id="ARBA00022729"/>
    </source>
</evidence>
<accession>A0A7J6WFH9</accession>
<name>A0A7J6WFH9_THATH</name>
<dbReference type="GO" id="GO:0005576">
    <property type="term" value="C:extracellular region"/>
    <property type="evidence" value="ECO:0007669"/>
    <property type="project" value="UniProtKB-SubCell"/>
</dbReference>
<dbReference type="InterPro" id="IPR036514">
    <property type="entry name" value="SGNH_hydro_sf"/>
</dbReference>
<evidence type="ECO:0000313" key="9">
    <source>
        <dbReference type="EMBL" id="KAF5196204.1"/>
    </source>
</evidence>
<keyword evidence="6" id="KW-0442">Lipid degradation</keyword>
<dbReference type="PANTHER" id="PTHR45650:SF43">
    <property type="entry name" value="GDSL ESTERASE_LIPASE 7-LIKE"/>
    <property type="match status" value="1"/>
</dbReference>
<dbReference type="AlphaFoldDB" id="A0A7J6WFH9"/>
<sequence length="370" mass="41055">MAKKCSMPLLLVSIFIHSLLVKGQSPLPPALYVFGDSLSDSGNNNFLQTEAKVNYTPYGIDFPSGATGRFTNGKTIVDFLAESLGLPFVPAYLSLSSTQKNNITTGVNYASGAAGILPETGTAMGMILSLDKQIDYFKDTIAKYLPRIYTTPVERSKYLSKSIFFISIGSNDYINNYLKPENYGSSKGYTPQQFANLLRDRLENHLKKLYYLGARKFVVFNIGRLGCIPAIVSAAKPKPNTPCDEKVNSLVVLYNAKFPNMIRKLERSLSGSTFVRGDTYNMAKNSYEAGILTEQTSCCEVNGLGHCRQDSTPCKNRKEMIFWDAYHPTEMVNHAVAYDCFNGSFLCTPMNIHQLARKPYASKMCLPLAK</sequence>
<evidence type="ECO:0000256" key="2">
    <source>
        <dbReference type="ARBA" id="ARBA00008668"/>
    </source>
</evidence>
<evidence type="ECO:0000256" key="1">
    <source>
        <dbReference type="ARBA" id="ARBA00004613"/>
    </source>
</evidence>
<evidence type="ECO:0000256" key="5">
    <source>
        <dbReference type="ARBA" id="ARBA00022801"/>
    </source>
</evidence>
<dbReference type="Proteomes" id="UP000554482">
    <property type="component" value="Unassembled WGS sequence"/>
</dbReference>
<comment type="similarity">
    <text evidence="2">Belongs to the 'GDSL' lipolytic enzyme family.</text>
</comment>
<comment type="subcellular location">
    <subcellularLocation>
        <location evidence="1">Secreted</location>
    </subcellularLocation>
</comment>
<keyword evidence="3" id="KW-0964">Secreted</keyword>
<evidence type="ECO:0000256" key="6">
    <source>
        <dbReference type="ARBA" id="ARBA00022963"/>
    </source>
</evidence>